<dbReference type="AlphaFoldDB" id="A0A0L6JXI0"/>
<keyword evidence="2" id="KW-1185">Reference proteome</keyword>
<evidence type="ECO:0000313" key="1">
    <source>
        <dbReference type="EMBL" id="KNY30454.1"/>
    </source>
</evidence>
<dbReference type="SUPFAM" id="SSF69279">
    <property type="entry name" value="Phage tail proteins"/>
    <property type="match status" value="1"/>
</dbReference>
<name>A0A0L6JXI0_9FIRM</name>
<evidence type="ECO:0000313" key="2">
    <source>
        <dbReference type="Proteomes" id="UP000036923"/>
    </source>
</evidence>
<accession>A0A0L6JXI0</accession>
<reference evidence="2" key="1">
    <citation type="submission" date="2015-07" db="EMBL/GenBank/DDBJ databases">
        <title>Near-Complete Genome Sequence of the Cellulolytic Bacterium Bacteroides (Pseudobacteroides) cellulosolvens ATCC 35603.</title>
        <authorList>
            <person name="Dassa B."/>
            <person name="Utturkar S.M."/>
            <person name="Klingeman D.M."/>
            <person name="Hurt R.A."/>
            <person name="Keller M."/>
            <person name="Xu J."/>
            <person name="Reddy Y.H.K."/>
            <person name="Borovok I."/>
            <person name="Grinberg I.R."/>
            <person name="Lamed R."/>
            <person name="Zhivin O."/>
            <person name="Bayer E.A."/>
            <person name="Brown S.D."/>
        </authorList>
    </citation>
    <scope>NUCLEOTIDE SEQUENCE [LARGE SCALE GENOMIC DNA]</scope>
    <source>
        <strain evidence="2">DSM 2933</strain>
    </source>
</reference>
<gene>
    <name evidence="1" type="ORF">Bccel_5734</name>
</gene>
<dbReference type="EMBL" id="LGTC01000001">
    <property type="protein sequence ID" value="KNY30454.1"/>
    <property type="molecule type" value="Genomic_DNA"/>
</dbReference>
<organism evidence="1 2">
    <name type="scientific">Pseudobacteroides cellulosolvens ATCC 35603 = DSM 2933</name>
    <dbReference type="NCBI Taxonomy" id="398512"/>
    <lineage>
        <taxon>Bacteria</taxon>
        <taxon>Bacillati</taxon>
        <taxon>Bacillota</taxon>
        <taxon>Clostridia</taxon>
        <taxon>Eubacteriales</taxon>
        <taxon>Oscillospiraceae</taxon>
        <taxon>Pseudobacteroides</taxon>
    </lineage>
</organism>
<dbReference type="STRING" id="398512.Bccel_5734"/>
<sequence>MSNILAGHEIQILPYDIHPTELTIVRRINEHVRVHFTAIVPEGQKDKYIQMTDIQSKIEINHNGKSSSTQLFKGIVTNVEVKAFRDVYYLEVEAVSYSFNLDIKLIRRSFQDKTMAYTDLIRKVIKDYPGADYIDEAAKGSKLQKFIIEYDETDWEFLIRMASHFNTGLVPDPISDKPKFWFGVPQGGSKELDEFNFSVSKKISDFRYSSENFIEGIDDKDFIYYKVETDKVLNIGDSVSFQSKTLYVYESVGKLLDGVFKHEYTLCPKKGLSQDLILNERAVGRSVEGKVIEIKEDNIKVHLEIDEEQPKDKAFWFPYSTAYTTEGNTGWYCMPELEDRVKLYFPTNKEEEGVVTDSIRRRTKGGDFIKDPDVKIFRTRFGKQILFNDKEIVISAKDGEILIKLIEDKGIEIYSKKDVKIVADKGISMESKQTIQMSAATGIGIKCKGSLIEMNGITTIKGDQVKTN</sequence>
<dbReference type="Gene3D" id="3.55.50.10">
    <property type="entry name" value="Baseplate protein-like domains"/>
    <property type="match status" value="1"/>
</dbReference>
<protein>
    <recommendedName>
        <fullName evidence="3">Gp5/Type VI secretion system Vgr protein OB-fold domain-containing protein</fullName>
    </recommendedName>
</protein>
<dbReference type="RefSeq" id="WP_036940139.1">
    <property type="nucleotide sequence ID" value="NZ_JQKC01000010.1"/>
</dbReference>
<comment type="caution">
    <text evidence="1">The sequence shown here is derived from an EMBL/GenBank/DDBJ whole genome shotgun (WGS) entry which is preliminary data.</text>
</comment>
<proteinExistence type="predicted"/>
<evidence type="ECO:0008006" key="3">
    <source>
        <dbReference type="Google" id="ProtNLM"/>
    </source>
</evidence>
<dbReference type="eggNOG" id="COG3501">
    <property type="taxonomic scope" value="Bacteria"/>
</dbReference>
<dbReference type="OrthoDB" id="95423at2"/>
<dbReference type="Proteomes" id="UP000036923">
    <property type="component" value="Unassembled WGS sequence"/>
</dbReference>